<accession>A0A9E6R708</accession>
<evidence type="ECO:0000256" key="1">
    <source>
        <dbReference type="SAM" id="MobiDB-lite"/>
    </source>
</evidence>
<organism evidence="3 4">
    <name type="scientific">Chenggangzhangella methanolivorans</name>
    <dbReference type="NCBI Taxonomy" id="1437009"/>
    <lineage>
        <taxon>Bacteria</taxon>
        <taxon>Pseudomonadati</taxon>
        <taxon>Pseudomonadota</taxon>
        <taxon>Alphaproteobacteria</taxon>
        <taxon>Hyphomicrobiales</taxon>
        <taxon>Methylopilaceae</taxon>
        <taxon>Chenggangzhangella</taxon>
    </lineage>
</organism>
<evidence type="ECO:0000313" key="3">
    <source>
        <dbReference type="EMBL" id="QZN98454.1"/>
    </source>
</evidence>
<sequence>MGDPGKVSEANKDLATKDLFGLLKGIIKSETFDVPRRTVETIDKFMNEFLAGKTDSKKVVEAITEAADAANANGGKLSQADLDRFSAYVPVKDREGLSGLLGTLSTNGVLGSLGGGVSLFSGVYQLVGEGGKLADSPTERLAVAKDFISFAGASSHFIRTGDAIMETLGKGGLVQTLGLDKSLPEIWGKQGLWGGEIEKVQTAPGGGLPEIPGGVADEFRSQMGTEINRIFADAQGSTPDGPPKSAPGVSDDMYDGIAKMFDDEAAKAGAASDPSRSAKIAGSTVKVLGALADGAAGVADLVLGALTIKSGVESGSALTKAQGALQVVSGVAGGAAGAIGIAGLFGTLAPALSAASGPLFLVGAALAGIGAIIGFFVDHEKKQKATDAEGQWFKDLANDGLLQDDWGDKVEYARYSIHHYGGRIAPEDVSLYEFQQDEWDHFRNTPQEDGSSSNRLNEDLHKEVA</sequence>
<feature type="compositionally biased region" description="Basic and acidic residues" evidence="1">
    <location>
        <begin position="456"/>
        <end position="465"/>
    </location>
</feature>
<keyword evidence="4" id="KW-1185">Reference proteome</keyword>
<feature type="transmembrane region" description="Helical" evidence="2">
    <location>
        <begin position="327"/>
        <end position="352"/>
    </location>
</feature>
<dbReference type="Proteomes" id="UP000825701">
    <property type="component" value="Chromosome"/>
</dbReference>
<evidence type="ECO:0000256" key="2">
    <source>
        <dbReference type="SAM" id="Phobius"/>
    </source>
</evidence>
<protein>
    <submittedName>
        <fullName evidence="3">Uncharacterized protein</fullName>
    </submittedName>
</protein>
<feature type="region of interest" description="Disordered" evidence="1">
    <location>
        <begin position="442"/>
        <end position="465"/>
    </location>
</feature>
<name>A0A9E6R708_9HYPH</name>
<keyword evidence="2" id="KW-0812">Transmembrane</keyword>
<dbReference type="KEGG" id="cmet:K6K41_15415"/>
<dbReference type="AlphaFoldDB" id="A0A9E6R708"/>
<evidence type="ECO:0000313" key="4">
    <source>
        <dbReference type="Proteomes" id="UP000825701"/>
    </source>
</evidence>
<proteinExistence type="predicted"/>
<feature type="compositionally biased region" description="Polar residues" evidence="1">
    <location>
        <begin position="444"/>
        <end position="455"/>
    </location>
</feature>
<keyword evidence="2" id="KW-1133">Transmembrane helix</keyword>
<feature type="transmembrane region" description="Helical" evidence="2">
    <location>
        <begin position="358"/>
        <end position="377"/>
    </location>
</feature>
<reference evidence="3" key="1">
    <citation type="submission" date="2021-08" db="EMBL/GenBank/DDBJ databases">
        <authorList>
            <person name="Zhang H."/>
            <person name="Xu M."/>
            <person name="Yu Z."/>
            <person name="Yang L."/>
            <person name="Cai Y."/>
        </authorList>
    </citation>
    <scope>NUCLEOTIDE SEQUENCE</scope>
    <source>
        <strain evidence="3">CHL1</strain>
    </source>
</reference>
<gene>
    <name evidence="3" type="ORF">K6K41_15415</name>
</gene>
<dbReference type="RefSeq" id="WP_261401379.1">
    <property type="nucleotide sequence ID" value="NZ_CP081869.1"/>
</dbReference>
<keyword evidence="2" id="KW-0472">Membrane</keyword>
<dbReference type="EMBL" id="CP081869">
    <property type="protein sequence ID" value="QZN98454.1"/>
    <property type="molecule type" value="Genomic_DNA"/>
</dbReference>